<evidence type="ECO:0000313" key="3">
    <source>
        <dbReference type="Proteomes" id="UP000050269"/>
    </source>
</evidence>
<dbReference type="SUPFAM" id="SSF46785">
    <property type="entry name" value="Winged helix' DNA-binding domain"/>
    <property type="match status" value="1"/>
</dbReference>
<comment type="caution">
    <text evidence="2">The sequence shown here is derived from an EMBL/GenBank/DDBJ whole genome shotgun (WGS) entry which is preliminary data.</text>
</comment>
<dbReference type="Gene3D" id="1.10.10.10">
    <property type="entry name" value="Winged helix-like DNA-binding domain superfamily/Winged helix DNA-binding domain"/>
    <property type="match status" value="1"/>
</dbReference>
<proteinExistence type="predicted"/>
<dbReference type="PATRIC" id="fig|148814.13.peg.19"/>
<dbReference type="PANTHER" id="PTHR33169:SF14">
    <property type="entry name" value="TRANSCRIPTIONAL REGULATOR RV3488"/>
    <property type="match status" value="1"/>
</dbReference>
<dbReference type="PANTHER" id="PTHR33169">
    <property type="entry name" value="PADR-FAMILY TRANSCRIPTIONAL REGULATOR"/>
    <property type="match status" value="1"/>
</dbReference>
<evidence type="ECO:0000313" key="2">
    <source>
        <dbReference type="EMBL" id="KPN84206.1"/>
    </source>
</evidence>
<dbReference type="InterPro" id="IPR036388">
    <property type="entry name" value="WH-like_DNA-bd_sf"/>
</dbReference>
<gene>
    <name evidence="2" type="ORF">RZ78_02910</name>
</gene>
<organism evidence="2 3">
    <name type="scientific">Apilactobacillus kunkeei</name>
    <dbReference type="NCBI Taxonomy" id="148814"/>
    <lineage>
        <taxon>Bacteria</taxon>
        <taxon>Bacillati</taxon>
        <taxon>Bacillota</taxon>
        <taxon>Bacilli</taxon>
        <taxon>Lactobacillales</taxon>
        <taxon>Lactobacillaceae</taxon>
        <taxon>Apilactobacillus</taxon>
    </lineage>
</organism>
<protein>
    <submittedName>
        <fullName evidence="2">Transcriptional regulator, PadR family</fullName>
    </submittedName>
</protein>
<dbReference type="InterPro" id="IPR005149">
    <property type="entry name" value="Tscrpt_reg_PadR_N"/>
</dbReference>
<dbReference type="InterPro" id="IPR036390">
    <property type="entry name" value="WH_DNA-bd_sf"/>
</dbReference>
<dbReference type="EMBL" id="JXDF01000001">
    <property type="protein sequence ID" value="KPN84206.1"/>
    <property type="molecule type" value="Genomic_DNA"/>
</dbReference>
<dbReference type="Proteomes" id="UP000050269">
    <property type="component" value="Unassembled WGS sequence"/>
</dbReference>
<evidence type="ECO:0000259" key="1">
    <source>
        <dbReference type="Pfam" id="PF03551"/>
    </source>
</evidence>
<name>A0A0P7K2R9_9LACO</name>
<feature type="domain" description="Transcription regulator PadR N-terminal" evidence="1">
    <location>
        <begin position="22"/>
        <end position="93"/>
    </location>
</feature>
<accession>A0A0P7K2R9</accession>
<dbReference type="AlphaFoldDB" id="A0A0P7K2R9"/>
<dbReference type="InterPro" id="IPR052509">
    <property type="entry name" value="Metal_resp_DNA-bind_regulator"/>
</dbReference>
<sequence>MGTKKSQDISSQMLKGILQGCLLILINQKPYYGYEISQGLSQYGFEDVPKGTIYPLLISMEKKELIFSKMQPSKEGPKRKYYYITDNGRKSLESFINQWNNLSLNVNKLINERGQNDES</sequence>
<dbReference type="Pfam" id="PF03551">
    <property type="entry name" value="PadR"/>
    <property type="match status" value="1"/>
</dbReference>
<reference evidence="2 3" key="1">
    <citation type="journal article" date="2015" name="Genome Biol. Evol.">
        <title>Functionally Structured Genomes in Lactobacillus kunkeei Colonizing the Honey Crop and Food Products of Honeybees and Stingless Bees.</title>
        <authorList>
            <person name="Tamarit D."/>
            <person name="Ellegaard K.M."/>
            <person name="Wikander J."/>
            <person name="Olofsson T."/>
            <person name="Vasquez A."/>
            <person name="Andersson S.G."/>
        </authorList>
    </citation>
    <scope>NUCLEOTIDE SEQUENCE [LARGE SCALE GENOMIC DNA]</scope>
    <source>
        <strain evidence="2 3">LMbo</strain>
    </source>
</reference>